<keyword evidence="3" id="KW-1185">Reference proteome</keyword>
<keyword evidence="1" id="KW-0238">DNA-binding</keyword>
<sequence>MSEFTTEKLKVYLIEAGEHLKPSSLGHRVRCIKSLFRWTHDEGFILKNPATKLKERKLGKTSALLI</sequence>
<accession>A0ABU6N2B3</accession>
<evidence type="ECO:0000256" key="1">
    <source>
        <dbReference type="ARBA" id="ARBA00023125"/>
    </source>
</evidence>
<gene>
    <name evidence="2" type="ORF">P4U88_26015</name>
</gene>
<proteinExistence type="predicted"/>
<evidence type="ECO:0000313" key="3">
    <source>
        <dbReference type="Proteomes" id="UP001309448"/>
    </source>
</evidence>
<organism evidence="2 3">
    <name type="scientific">Bacillus paramycoides</name>
    <dbReference type="NCBI Taxonomy" id="2026194"/>
    <lineage>
        <taxon>Bacteria</taxon>
        <taxon>Bacillati</taxon>
        <taxon>Bacillota</taxon>
        <taxon>Bacilli</taxon>
        <taxon>Bacillales</taxon>
        <taxon>Bacillaceae</taxon>
        <taxon>Bacillus</taxon>
        <taxon>Bacillus cereus group</taxon>
    </lineage>
</organism>
<dbReference type="InterPro" id="IPR011010">
    <property type="entry name" value="DNA_brk_join_enz"/>
</dbReference>
<dbReference type="GeneID" id="87595478"/>
<dbReference type="Gene3D" id="1.10.150.130">
    <property type="match status" value="1"/>
</dbReference>
<dbReference type="EMBL" id="JARMDB010000032">
    <property type="protein sequence ID" value="MED1569240.1"/>
    <property type="molecule type" value="Genomic_DNA"/>
</dbReference>
<evidence type="ECO:0008006" key="4">
    <source>
        <dbReference type="Google" id="ProtNLM"/>
    </source>
</evidence>
<dbReference type="InterPro" id="IPR010998">
    <property type="entry name" value="Integrase_recombinase_N"/>
</dbReference>
<reference evidence="2 3" key="1">
    <citation type="submission" date="2023-03" db="EMBL/GenBank/DDBJ databases">
        <title>Bacillus Genome Sequencing.</title>
        <authorList>
            <person name="Dunlap C."/>
        </authorList>
    </citation>
    <scope>NUCLEOTIDE SEQUENCE [LARGE SCALE GENOMIC DNA]</scope>
    <source>
        <strain evidence="2 3">B-615</strain>
    </source>
</reference>
<dbReference type="SUPFAM" id="SSF56349">
    <property type="entry name" value="DNA breaking-rejoining enzymes"/>
    <property type="match status" value="1"/>
</dbReference>
<protein>
    <recommendedName>
        <fullName evidence="4">Integrase</fullName>
    </recommendedName>
</protein>
<dbReference type="RefSeq" id="WP_025149698.1">
    <property type="nucleotide sequence ID" value="NZ_CBCSHB010000037.1"/>
</dbReference>
<dbReference type="Proteomes" id="UP001309448">
    <property type="component" value="Unassembled WGS sequence"/>
</dbReference>
<evidence type="ECO:0000313" key="2">
    <source>
        <dbReference type="EMBL" id="MED1569240.1"/>
    </source>
</evidence>
<name>A0ABU6N2B3_9BACI</name>
<comment type="caution">
    <text evidence="2">The sequence shown here is derived from an EMBL/GenBank/DDBJ whole genome shotgun (WGS) entry which is preliminary data.</text>
</comment>